<dbReference type="PANTHER" id="PTHR12861:SF3">
    <property type="entry name" value="TRANSLOCON-ASSOCIATED PROTEIN SUBUNIT BETA"/>
    <property type="match status" value="1"/>
</dbReference>
<reference evidence="2 3" key="1">
    <citation type="journal article" date="2018" name="Proc. Natl. Acad. Sci. U.S.A.">
        <title>Draft genome sequence of Camellia sinensis var. sinensis provides insights into the evolution of the tea genome and tea quality.</title>
        <authorList>
            <person name="Wei C."/>
            <person name="Yang H."/>
            <person name="Wang S."/>
            <person name="Zhao J."/>
            <person name="Liu C."/>
            <person name="Gao L."/>
            <person name="Xia E."/>
            <person name="Lu Y."/>
            <person name="Tai Y."/>
            <person name="She G."/>
            <person name="Sun J."/>
            <person name="Cao H."/>
            <person name="Tong W."/>
            <person name="Gao Q."/>
            <person name="Li Y."/>
            <person name="Deng W."/>
            <person name="Jiang X."/>
            <person name="Wang W."/>
            <person name="Chen Q."/>
            <person name="Zhang S."/>
            <person name="Li H."/>
            <person name="Wu J."/>
            <person name="Wang P."/>
            <person name="Li P."/>
            <person name="Shi C."/>
            <person name="Zheng F."/>
            <person name="Jian J."/>
            <person name="Huang B."/>
            <person name="Shan D."/>
            <person name="Shi M."/>
            <person name="Fang C."/>
            <person name="Yue Y."/>
            <person name="Li F."/>
            <person name="Li D."/>
            <person name="Wei S."/>
            <person name="Han B."/>
            <person name="Jiang C."/>
            <person name="Yin Y."/>
            <person name="Xia T."/>
            <person name="Zhang Z."/>
            <person name="Bennetzen J.L."/>
            <person name="Zhao S."/>
            <person name="Wan X."/>
        </authorList>
    </citation>
    <scope>NUCLEOTIDE SEQUENCE [LARGE SCALE GENOMIC DNA]</scope>
    <source>
        <strain evidence="3">cv. Shuchazao</strain>
        <tissue evidence="2">Leaf</tissue>
    </source>
</reference>
<proteinExistence type="predicted"/>
<dbReference type="STRING" id="542762.A0A4S4DVQ0"/>
<sequence>MIKEKERERQRDKERGREGSKLSMKKGKQAKSKLAKSKSKCKFVKCKSTEVSLQEFDNQVDVQISIDEMPAVLSRRSTCIRGAPKFLISGDFVGPWQGPSNENKRGLRDVESEDSSIECDCVDLCLCGNLGIPRLQLNVEMQASTEQSSKQHQTPNAWNTPTRVLIDLEQWPKLAIVSPLAANEMIMTNKLGSPSVDQRREVIGTKQHKSVENVQACRNEDLVELHMEDTQSGKSECLDGDTTAISGKPLQAWSSLLKEEINKLSNSAAYDVNFTDNSWAQEVFELVGGNTTKTWERLVAGSLVSHSFELVSRVKAMYYGTPAAITFRIPMKSKLQSSALLFCPVTLLLLHRNQMMQREARKADEHCSCKANWEVGLFGFVFSAKQECGSDSLE</sequence>
<dbReference type="GO" id="GO:0005783">
    <property type="term" value="C:endoplasmic reticulum"/>
    <property type="evidence" value="ECO:0007669"/>
    <property type="project" value="TreeGrafter"/>
</dbReference>
<keyword evidence="3" id="KW-1185">Reference proteome</keyword>
<dbReference type="AlphaFoldDB" id="A0A4S4DVQ0"/>
<dbReference type="Proteomes" id="UP000306102">
    <property type="component" value="Unassembled WGS sequence"/>
</dbReference>
<dbReference type="Pfam" id="PF05753">
    <property type="entry name" value="TRAP_beta"/>
    <property type="match status" value="1"/>
</dbReference>
<protein>
    <submittedName>
        <fullName evidence="2">Uncharacterized protein</fullName>
    </submittedName>
</protein>
<comment type="caution">
    <text evidence="2">The sequence shown here is derived from an EMBL/GenBank/DDBJ whole genome shotgun (WGS) entry which is preliminary data.</text>
</comment>
<dbReference type="PANTHER" id="PTHR12861">
    <property type="entry name" value="TRANSLOCON-ASSOCIATED PROTEIN, BETA SUBUNIT PRECURSOR TRAP-BETA SIGNAL SEQUENCE RECEPTOR BETA SUBUNIT"/>
    <property type="match status" value="1"/>
</dbReference>
<gene>
    <name evidence="2" type="ORF">TEA_025526</name>
</gene>
<accession>A0A4S4DVQ0</accession>
<feature type="compositionally biased region" description="Basic residues" evidence="1">
    <location>
        <begin position="23"/>
        <end position="36"/>
    </location>
</feature>
<evidence type="ECO:0000313" key="2">
    <source>
        <dbReference type="EMBL" id="THG07413.1"/>
    </source>
</evidence>
<feature type="region of interest" description="Disordered" evidence="1">
    <location>
        <begin position="1"/>
        <end position="36"/>
    </location>
</feature>
<organism evidence="2 3">
    <name type="scientific">Camellia sinensis var. sinensis</name>
    <name type="common">China tea</name>
    <dbReference type="NCBI Taxonomy" id="542762"/>
    <lineage>
        <taxon>Eukaryota</taxon>
        <taxon>Viridiplantae</taxon>
        <taxon>Streptophyta</taxon>
        <taxon>Embryophyta</taxon>
        <taxon>Tracheophyta</taxon>
        <taxon>Spermatophyta</taxon>
        <taxon>Magnoliopsida</taxon>
        <taxon>eudicotyledons</taxon>
        <taxon>Gunneridae</taxon>
        <taxon>Pentapetalae</taxon>
        <taxon>asterids</taxon>
        <taxon>Ericales</taxon>
        <taxon>Theaceae</taxon>
        <taxon>Camellia</taxon>
    </lineage>
</organism>
<evidence type="ECO:0000256" key="1">
    <source>
        <dbReference type="SAM" id="MobiDB-lite"/>
    </source>
</evidence>
<dbReference type="EMBL" id="SDRB02010011">
    <property type="protein sequence ID" value="THG07413.1"/>
    <property type="molecule type" value="Genomic_DNA"/>
</dbReference>
<feature type="compositionally biased region" description="Basic and acidic residues" evidence="1">
    <location>
        <begin position="1"/>
        <end position="20"/>
    </location>
</feature>
<name>A0A4S4DVQ0_CAMSN</name>
<evidence type="ECO:0000313" key="3">
    <source>
        <dbReference type="Proteomes" id="UP000306102"/>
    </source>
</evidence>